<sequence length="89" mass="9695">MPSPTPLRSLPTFLPTQLYVLHPSNAICVDQLLLDVGPVLKCGQYSRVTSLNKTDFLISSRLTLACQLETGLPSPRVKFCLASACSHSH</sequence>
<proteinExistence type="predicted"/>
<organism evidence="1 2">
    <name type="scientific">Cricetulus griseus</name>
    <name type="common">Chinese hamster</name>
    <name type="synonym">Cricetulus barabensis griseus</name>
    <dbReference type="NCBI Taxonomy" id="10029"/>
    <lineage>
        <taxon>Eukaryota</taxon>
        <taxon>Metazoa</taxon>
        <taxon>Chordata</taxon>
        <taxon>Craniata</taxon>
        <taxon>Vertebrata</taxon>
        <taxon>Euteleostomi</taxon>
        <taxon>Mammalia</taxon>
        <taxon>Eutheria</taxon>
        <taxon>Euarchontoglires</taxon>
        <taxon>Glires</taxon>
        <taxon>Rodentia</taxon>
        <taxon>Myomorpha</taxon>
        <taxon>Muroidea</taxon>
        <taxon>Cricetidae</taxon>
        <taxon>Cricetinae</taxon>
        <taxon>Cricetulus</taxon>
    </lineage>
</organism>
<dbReference type="AlphaFoldDB" id="G3HVJ8"/>
<reference evidence="2" key="1">
    <citation type="journal article" date="2011" name="Nat. Biotechnol.">
        <title>The genomic sequence of the Chinese hamster ovary (CHO)-K1 cell line.</title>
        <authorList>
            <person name="Xu X."/>
            <person name="Nagarajan H."/>
            <person name="Lewis N.E."/>
            <person name="Pan S."/>
            <person name="Cai Z."/>
            <person name="Liu X."/>
            <person name="Chen W."/>
            <person name="Xie M."/>
            <person name="Wang W."/>
            <person name="Hammond S."/>
            <person name="Andersen M.R."/>
            <person name="Neff N."/>
            <person name="Passarelli B."/>
            <person name="Koh W."/>
            <person name="Fan H.C."/>
            <person name="Wang J."/>
            <person name="Gui Y."/>
            <person name="Lee K.H."/>
            <person name="Betenbaugh M.J."/>
            <person name="Quake S.R."/>
            <person name="Famili I."/>
            <person name="Palsson B.O."/>
            <person name="Wang J."/>
        </authorList>
    </citation>
    <scope>NUCLEOTIDE SEQUENCE [LARGE SCALE GENOMIC DNA]</scope>
    <source>
        <strain evidence="2">CHO K1 cell line</strain>
    </source>
</reference>
<gene>
    <name evidence="1" type="ORF">I79_014987</name>
</gene>
<dbReference type="Proteomes" id="UP000001075">
    <property type="component" value="Unassembled WGS sequence"/>
</dbReference>
<evidence type="ECO:0000313" key="1">
    <source>
        <dbReference type="EMBL" id="EGW06675.1"/>
    </source>
</evidence>
<protein>
    <submittedName>
        <fullName evidence="1">Uncharacterized protein</fullName>
    </submittedName>
</protein>
<name>G3HVJ8_CRIGR</name>
<accession>G3HVJ8</accession>
<dbReference type="EMBL" id="JH000778">
    <property type="protein sequence ID" value="EGW06675.1"/>
    <property type="molecule type" value="Genomic_DNA"/>
</dbReference>
<evidence type="ECO:0000313" key="2">
    <source>
        <dbReference type="Proteomes" id="UP000001075"/>
    </source>
</evidence>
<dbReference type="InParanoid" id="G3HVJ8"/>
<dbReference type="GlyGen" id="G3HVJ8">
    <property type="glycosylation" value="1 site"/>
</dbReference>